<dbReference type="AlphaFoldDB" id="A0A238X285"/>
<accession>A0A238X285</accession>
<evidence type="ECO:0000313" key="1">
    <source>
        <dbReference type="EMBL" id="SNR52977.1"/>
    </source>
</evidence>
<dbReference type="RefSeq" id="WP_089332408.1">
    <property type="nucleotide sequence ID" value="NZ_FZNS01000003.1"/>
</dbReference>
<keyword evidence="2" id="KW-1185">Reference proteome</keyword>
<gene>
    <name evidence="1" type="ORF">SAMN06269173_103408</name>
</gene>
<name>A0A238X285_9BACT</name>
<proteinExistence type="predicted"/>
<dbReference type="Proteomes" id="UP000198310">
    <property type="component" value="Unassembled WGS sequence"/>
</dbReference>
<dbReference type="EMBL" id="FZNS01000003">
    <property type="protein sequence ID" value="SNR52977.1"/>
    <property type="molecule type" value="Genomic_DNA"/>
</dbReference>
<reference evidence="2" key="1">
    <citation type="submission" date="2017-06" db="EMBL/GenBank/DDBJ databases">
        <authorList>
            <person name="Varghese N."/>
            <person name="Submissions S."/>
        </authorList>
    </citation>
    <scope>NUCLEOTIDE SEQUENCE [LARGE SCALE GENOMIC DNA]</scope>
    <source>
        <strain evidence="2">DSM 28041</strain>
    </source>
</reference>
<protein>
    <submittedName>
        <fullName evidence="1">Uncharacterized protein</fullName>
    </submittedName>
</protein>
<sequence>MVNALLSAPAASQGEAAPALGVRQQLARTQNTLFDARQDFLALRDEYPRRPARFARIRAAILRLREARAAYKAAAEAFHASPEGEQLQRFRQQYARW</sequence>
<evidence type="ECO:0000313" key="2">
    <source>
        <dbReference type="Proteomes" id="UP000198310"/>
    </source>
</evidence>
<organism evidence="1 2">
    <name type="scientific">Hymenobacter mucosus</name>
    <dbReference type="NCBI Taxonomy" id="1411120"/>
    <lineage>
        <taxon>Bacteria</taxon>
        <taxon>Pseudomonadati</taxon>
        <taxon>Bacteroidota</taxon>
        <taxon>Cytophagia</taxon>
        <taxon>Cytophagales</taxon>
        <taxon>Hymenobacteraceae</taxon>
        <taxon>Hymenobacter</taxon>
    </lineage>
</organism>